<gene>
    <name evidence="7" type="ORF">G3580_05635</name>
</gene>
<dbReference type="SMART" id="SM00267">
    <property type="entry name" value="GGDEF"/>
    <property type="match status" value="1"/>
</dbReference>
<evidence type="ECO:0000259" key="6">
    <source>
        <dbReference type="PROSITE" id="PS50887"/>
    </source>
</evidence>
<dbReference type="RefSeq" id="WP_173764335.1">
    <property type="nucleotide sequence ID" value="NZ_CP048836.1"/>
</dbReference>
<dbReference type="InterPro" id="IPR052163">
    <property type="entry name" value="DGC-Regulatory_Protein"/>
</dbReference>
<keyword evidence="8" id="KW-1185">Reference proteome</keyword>
<dbReference type="KEGG" id="azq:G3580_05635"/>
<protein>
    <submittedName>
        <fullName evidence="7">Diguanylate cyclase</fullName>
    </submittedName>
</protein>
<dbReference type="NCBIfam" id="TIGR00254">
    <property type="entry name" value="GGDEF"/>
    <property type="match status" value="1"/>
</dbReference>
<dbReference type="PANTHER" id="PTHR46663:SF2">
    <property type="entry name" value="GGDEF DOMAIN-CONTAINING PROTEIN"/>
    <property type="match status" value="1"/>
</dbReference>
<comment type="subcellular location">
    <subcellularLocation>
        <location evidence="1">Membrane</location>
        <topology evidence="1">Multi-pass membrane protein</topology>
    </subcellularLocation>
</comment>
<dbReference type="Pfam" id="PF00990">
    <property type="entry name" value="GGDEF"/>
    <property type="match status" value="1"/>
</dbReference>
<dbReference type="InterPro" id="IPR029787">
    <property type="entry name" value="Nucleotide_cyclase"/>
</dbReference>
<feature type="domain" description="GGDEF" evidence="6">
    <location>
        <begin position="252"/>
        <end position="383"/>
    </location>
</feature>
<evidence type="ECO:0000256" key="4">
    <source>
        <dbReference type="ARBA" id="ARBA00023136"/>
    </source>
</evidence>
<dbReference type="CDD" id="cd01949">
    <property type="entry name" value="GGDEF"/>
    <property type="match status" value="1"/>
</dbReference>
<sequence length="383" mass="41695">MPFPLSTLIGSRRRLVAAILLFLALDLTVLLTNLWIARHVAGDAVAINLAGRQRMLSQRMTKALLLRAQAADPVAQAIAEDEFRNAHAIFMRTLDAFAGGGQTTGSDGRPVVLDPVSDRGAAAVASTQALLAPLPASLADEQQAGLQRAADYLVEHNVEILTLMNTLTTALERDSVRRTEQLRLIQSGAFLLALANFVLIVVGLNRRFREAEEESARWQALARLDPLTGLSNRKGFFEAAARQLARAKRGQEPGSLILLDLDGFKPVNDRLGHPVGDAVLVRFAERLRLTARQSDEVARIGGDEFVLLCPGLVDAHAIDDLCRRIVEAMAELTPDELAPKQLGVSIGVASFFDHGYDIDTLIAQADHAMYEAKRGGGDRWHRP</sequence>
<accession>A0A6C1B4H2</accession>
<dbReference type="SUPFAM" id="SSF55073">
    <property type="entry name" value="Nucleotide cyclase"/>
    <property type="match status" value="1"/>
</dbReference>
<name>A0A6C1B4H2_9RHOO</name>
<dbReference type="AlphaFoldDB" id="A0A6C1B4H2"/>
<evidence type="ECO:0000313" key="7">
    <source>
        <dbReference type="EMBL" id="QID17170.1"/>
    </source>
</evidence>
<dbReference type="InterPro" id="IPR043128">
    <property type="entry name" value="Rev_trsase/Diguanyl_cyclase"/>
</dbReference>
<proteinExistence type="predicted"/>
<evidence type="ECO:0000256" key="2">
    <source>
        <dbReference type="ARBA" id="ARBA00022692"/>
    </source>
</evidence>
<dbReference type="Proteomes" id="UP000501991">
    <property type="component" value="Chromosome"/>
</dbReference>
<feature type="transmembrane region" description="Helical" evidence="5">
    <location>
        <begin position="15"/>
        <end position="36"/>
    </location>
</feature>
<evidence type="ECO:0000256" key="3">
    <source>
        <dbReference type="ARBA" id="ARBA00022989"/>
    </source>
</evidence>
<dbReference type="Pfam" id="PF13675">
    <property type="entry name" value="PilJ"/>
    <property type="match status" value="1"/>
</dbReference>
<dbReference type="PANTHER" id="PTHR46663">
    <property type="entry name" value="DIGUANYLATE CYCLASE DGCT-RELATED"/>
    <property type="match status" value="1"/>
</dbReference>
<dbReference type="PROSITE" id="PS50887">
    <property type="entry name" value="GGDEF"/>
    <property type="match status" value="1"/>
</dbReference>
<feature type="transmembrane region" description="Helical" evidence="5">
    <location>
        <begin position="184"/>
        <end position="204"/>
    </location>
</feature>
<dbReference type="FunFam" id="3.30.70.270:FF:000001">
    <property type="entry name" value="Diguanylate cyclase domain protein"/>
    <property type="match status" value="1"/>
</dbReference>
<dbReference type="GO" id="GO:0016020">
    <property type="term" value="C:membrane"/>
    <property type="evidence" value="ECO:0007669"/>
    <property type="project" value="UniProtKB-SubCell"/>
</dbReference>
<keyword evidence="3 5" id="KW-1133">Transmembrane helix</keyword>
<keyword evidence="2 5" id="KW-0812">Transmembrane</keyword>
<evidence type="ECO:0000256" key="5">
    <source>
        <dbReference type="SAM" id="Phobius"/>
    </source>
</evidence>
<evidence type="ECO:0000256" key="1">
    <source>
        <dbReference type="ARBA" id="ARBA00004141"/>
    </source>
</evidence>
<dbReference type="InterPro" id="IPR000160">
    <property type="entry name" value="GGDEF_dom"/>
</dbReference>
<reference evidence="7 8" key="1">
    <citation type="submission" date="2020-02" db="EMBL/GenBank/DDBJ databases">
        <title>Nitrogenibacter mangrovi gen. nov., sp. nov. isolated from mangrove sediment, a denitrifying betaproteobacterium.</title>
        <authorList>
            <person name="Liao H."/>
            <person name="Tian Y."/>
        </authorList>
    </citation>
    <scope>NUCLEOTIDE SEQUENCE [LARGE SCALE GENOMIC DNA]</scope>
    <source>
        <strain evidence="7 8">M9-3-2</strain>
    </source>
</reference>
<dbReference type="Gene3D" id="3.30.70.270">
    <property type="match status" value="1"/>
</dbReference>
<dbReference type="GO" id="GO:0003824">
    <property type="term" value="F:catalytic activity"/>
    <property type="evidence" value="ECO:0007669"/>
    <property type="project" value="UniProtKB-ARBA"/>
</dbReference>
<organism evidence="7 8">
    <name type="scientific">Nitrogeniibacter mangrovi</name>
    <dbReference type="NCBI Taxonomy" id="2016596"/>
    <lineage>
        <taxon>Bacteria</taxon>
        <taxon>Pseudomonadati</taxon>
        <taxon>Pseudomonadota</taxon>
        <taxon>Betaproteobacteria</taxon>
        <taxon>Rhodocyclales</taxon>
        <taxon>Zoogloeaceae</taxon>
        <taxon>Nitrogeniibacter</taxon>
    </lineage>
</organism>
<dbReference type="EMBL" id="CP048836">
    <property type="protein sequence ID" value="QID17170.1"/>
    <property type="molecule type" value="Genomic_DNA"/>
</dbReference>
<keyword evidence="4 5" id="KW-0472">Membrane</keyword>
<evidence type="ECO:0000313" key="8">
    <source>
        <dbReference type="Proteomes" id="UP000501991"/>
    </source>
</evidence>
<dbReference type="InterPro" id="IPR029095">
    <property type="entry name" value="NarX-like_N"/>
</dbReference>